<comment type="caution">
    <text evidence="1">The sequence shown here is derived from an EMBL/GenBank/DDBJ whole genome shotgun (WGS) entry which is preliminary data.</text>
</comment>
<protein>
    <submittedName>
        <fullName evidence="1">Uncharacterized protein</fullName>
    </submittedName>
</protein>
<accession>A0AAV4T566</accession>
<dbReference type="EMBL" id="BPLR01010634">
    <property type="protein sequence ID" value="GIY40612.1"/>
    <property type="molecule type" value="Genomic_DNA"/>
</dbReference>
<dbReference type="AlphaFoldDB" id="A0AAV4T566"/>
<evidence type="ECO:0000313" key="1">
    <source>
        <dbReference type="EMBL" id="GIY40612.1"/>
    </source>
</evidence>
<sequence length="110" mass="12538">MLSVECSKAHYVIRTSLLVGQYWPHQKFSAMCAVLVVVALACWKVASEWFCSKFRSLSSRLYNYAPVIHRGKMFATINHDTDGNNNSLLGSIYYGISQQSTNRYRTVHLT</sequence>
<evidence type="ECO:0000313" key="2">
    <source>
        <dbReference type="Proteomes" id="UP001054945"/>
    </source>
</evidence>
<dbReference type="Proteomes" id="UP001054945">
    <property type="component" value="Unassembled WGS sequence"/>
</dbReference>
<gene>
    <name evidence="1" type="ORF">CEXT_435991</name>
</gene>
<organism evidence="1 2">
    <name type="scientific">Caerostris extrusa</name>
    <name type="common">Bark spider</name>
    <name type="synonym">Caerostris bankana</name>
    <dbReference type="NCBI Taxonomy" id="172846"/>
    <lineage>
        <taxon>Eukaryota</taxon>
        <taxon>Metazoa</taxon>
        <taxon>Ecdysozoa</taxon>
        <taxon>Arthropoda</taxon>
        <taxon>Chelicerata</taxon>
        <taxon>Arachnida</taxon>
        <taxon>Araneae</taxon>
        <taxon>Araneomorphae</taxon>
        <taxon>Entelegynae</taxon>
        <taxon>Araneoidea</taxon>
        <taxon>Araneidae</taxon>
        <taxon>Caerostris</taxon>
    </lineage>
</organism>
<reference evidence="1 2" key="1">
    <citation type="submission" date="2021-06" db="EMBL/GenBank/DDBJ databases">
        <title>Caerostris extrusa draft genome.</title>
        <authorList>
            <person name="Kono N."/>
            <person name="Arakawa K."/>
        </authorList>
    </citation>
    <scope>NUCLEOTIDE SEQUENCE [LARGE SCALE GENOMIC DNA]</scope>
</reference>
<proteinExistence type="predicted"/>
<keyword evidence="2" id="KW-1185">Reference proteome</keyword>
<name>A0AAV4T566_CAEEX</name>